<evidence type="ECO:0000313" key="1">
    <source>
        <dbReference type="EMBL" id="QBP06397.1"/>
    </source>
</evidence>
<dbReference type="InterPro" id="IPR013320">
    <property type="entry name" value="ConA-like_dom_sf"/>
</dbReference>
<evidence type="ECO:0000313" key="2">
    <source>
        <dbReference type="Proteomes" id="UP000294655"/>
    </source>
</evidence>
<dbReference type="GeneID" id="55614871"/>
<proteinExistence type="predicted"/>
<sequence length="697" mass="75463">MSSTNQIPYAFAGTKTKMPYLGSGYIAGEAPPPLVPDHPDGRTYVDYQIKPLVVKVLHADSFTPISEVKSLPDGTWRIEGLDPAQRYQVIFQNDTYRDSSNTLYNSFIQDWITAVPMPYVAPADELLMAVPLVTERWAMPSTIQAWSVNGGVLTTPTFSGSFTGVTVETNKTSVNVRLVPVQQIGTYTLQVSAIKDTNTITTGLRSFRIRPQQVDTQQFIRFALLGTTPGPASAISTWNRALNNNGTLTNGTFTADADALSPDYPVSLNSNWSADIISGGMFNDGAGNWISLNNGYNNGVTVEGWFNVSTWPTTDSAMLTSIQTSNAASSLIGLTLLPSKRIGTIMKYGSTNSARFENVGEADYTLPTGEWFHVLVHIPPSQADGYLYINGQYVDKWSMIKRNTVPTNTNLTIGYVTFMCNNGQGCTGTAVAKCNRVVWLESRFSNQNFTPSKNKYHEYQATVQCATYGVNGNAVNEMSSCEGTWNTTGNVSSRPVFDPVEGVVFPNTTATDGYAWINISRGYGGVKGSFCLDVWFKPLTAYNGDKNIIQLGNAGSSDGRMHIALNNGKLKSFCAPYTAATGVTMNGTTVLNNNQWYLATLCCDVIQREWRLYLDGTLEASIADPTLAPLALPAVSSLIQIILGGRHPLNNSGSGTIPSFHGVIGATRLTVNGPRYYSGFTPTGIGAWDALPARPAA</sequence>
<dbReference type="Proteomes" id="UP000294655">
    <property type="component" value="Segment"/>
</dbReference>
<name>A0A482IER6_9CAUD</name>
<organism evidence="1 2">
    <name type="scientific">Stenotrophomonas phage YB07</name>
    <dbReference type="NCBI Taxonomy" id="2555548"/>
    <lineage>
        <taxon>Viruses</taxon>
        <taxon>Duplodnaviria</taxon>
        <taxon>Heunggongvirae</taxon>
        <taxon>Uroviricota</taxon>
        <taxon>Caudoviricetes</taxon>
        <taxon>Menderavirus</taxon>
        <taxon>Menderavirus IMESM1</taxon>
    </lineage>
</organism>
<accession>A0A482IER6</accession>
<dbReference type="RefSeq" id="YP_009844547.1">
    <property type="nucleotide sequence ID" value="NC_048755.1"/>
</dbReference>
<dbReference type="Gene3D" id="2.60.120.200">
    <property type="match status" value="2"/>
</dbReference>
<protein>
    <submittedName>
        <fullName evidence="1">Uncharacterized protein</fullName>
    </submittedName>
</protein>
<dbReference type="SUPFAM" id="SSF49899">
    <property type="entry name" value="Concanavalin A-like lectins/glucanases"/>
    <property type="match status" value="2"/>
</dbReference>
<dbReference type="KEGG" id="vg:55614871"/>
<reference evidence="1 2" key="1">
    <citation type="submission" date="2019-02" db="EMBL/GenBank/DDBJ databases">
        <authorList>
            <person name="He Y."/>
            <person name="Shi H."/>
            <person name="Li J."/>
            <person name="Sun Y."/>
        </authorList>
    </citation>
    <scope>NUCLEOTIDE SEQUENCE [LARGE SCALE GENOMIC DNA]</scope>
</reference>
<dbReference type="Pfam" id="PF13385">
    <property type="entry name" value="Laminin_G_3"/>
    <property type="match status" value="2"/>
</dbReference>
<dbReference type="EMBL" id="MK580972">
    <property type="protein sequence ID" value="QBP06397.1"/>
    <property type="molecule type" value="Genomic_DNA"/>
</dbReference>